<dbReference type="AlphaFoldDB" id="A0A1G9YCW0"/>
<accession>A0A1G9YCW0</accession>
<evidence type="ECO:0000313" key="1">
    <source>
        <dbReference type="EMBL" id="SDN06335.1"/>
    </source>
</evidence>
<proteinExistence type="predicted"/>
<sequence length="235" mass="24813">MSQGEVGDRIRATASTLQAARTHVLTAHELAADARDGLAIALDGSKPETHAGAVGVLTDTASTIENVAKYAGTLSTALTAFANRIGARGAGTVAVASAGASEPVRPVAVTAAPAMGRWRGKTATEHVLTGGADIGRAAEGRKRMNIRLLDSYAELHEVFNALKVGAVLEDKPRYDGQFYRFPDGTTIAYRTHSRSGGDNDPTLDFAVPGEQTTTFKVPKKTLKVHVDHKEQDHTQ</sequence>
<reference evidence="1 2" key="1">
    <citation type="submission" date="2016-10" db="EMBL/GenBank/DDBJ databases">
        <authorList>
            <person name="de Groot N.N."/>
        </authorList>
    </citation>
    <scope>NUCLEOTIDE SEQUENCE [LARGE SCALE GENOMIC DNA]</scope>
    <source>
        <strain evidence="1 2">DSM 44149</strain>
    </source>
</reference>
<gene>
    <name evidence="1" type="ORF">SAMN04489726_4713</name>
</gene>
<name>A0A1G9YCW0_ALLAB</name>
<dbReference type="STRING" id="211114.SAMN04489726_4713"/>
<protein>
    <submittedName>
        <fullName evidence="1">Uncharacterized protein</fullName>
    </submittedName>
</protein>
<keyword evidence="2" id="KW-1185">Reference proteome</keyword>
<organism evidence="1 2">
    <name type="scientific">Allokutzneria albata</name>
    <name type="common">Kibdelosporangium albatum</name>
    <dbReference type="NCBI Taxonomy" id="211114"/>
    <lineage>
        <taxon>Bacteria</taxon>
        <taxon>Bacillati</taxon>
        <taxon>Actinomycetota</taxon>
        <taxon>Actinomycetes</taxon>
        <taxon>Pseudonocardiales</taxon>
        <taxon>Pseudonocardiaceae</taxon>
        <taxon>Allokutzneria</taxon>
    </lineage>
</organism>
<dbReference type="Proteomes" id="UP000183376">
    <property type="component" value="Chromosome I"/>
</dbReference>
<dbReference type="EMBL" id="LT629701">
    <property type="protein sequence ID" value="SDN06335.1"/>
    <property type="molecule type" value="Genomic_DNA"/>
</dbReference>
<evidence type="ECO:0000313" key="2">
    <source>
        <dbReference type="Proteomes" id="UP000183376"/>
    </source>
</evidence>